<sequence>MSCSLDVISTTCFKNLRNVRSRIGLHCSLYVKCQTDHTFLVTPHVFWMYPVEQKHVYSL</sequence>
<evidence type="ECO:0000313" key="1">
    <source>
        <dbReference type="EMBL" id="BAE99860.1"/>
    </source>
</evidence>
<organism evidence="1">
    <name type="scientific">Arabidopsis thaliana</name>
    <name type="common">Mouse-ear cress</name>
    <dbReference type="NCBI Taxonomy" id="3702"/>
    <lineage>
        <taxon>Eukaryota</taxon>
        <taxon>Viridiplantae</taxon>
        <taxon>Streptophyta</taxon>
        <taxon>Embryophyta</taxon>
        <taxon>Tracheophyta</taxon>
        <taxon>Spermatophyta</taxon>
        <taxon>Magnoliopsida</taxon>
        <taxon>eudicotyledons</taxon>
        <taxon>Gunneridae</taxon>
        <taxon>Pentapetalae</taxon>
        <taxon>rosids</taxon>
        <taxon>malvids</taxon>
        <taxon>Brassicales</taxon>
        <taxon>Brassicaceae</taxon>
        <taxon>Camelineae</taxon>
        <taxon>Arabidopsis</taxon>
    </lineage>
</organism>
<proteinExistence type="evidence at transcript level"/>
<accession>Q0WSN8</accession>
<protein>
    <submittedName>
        <fullName evidence="1">Uncharacterized protein</fullName>
    </submittedName>
</protein>
<name>Q0WSN8_ARATH</name>
<dbReference type="AlphaFoldDB" id="Q0WSN8"/>
<reference evidence="1" key="1">
    <citation type="submission" date="2006-07" db="EMBL/GenBank/DDBJ databases">
        <title>Large-scale analysis of RIKEN Arabidopsis full-length (RAFL) cDNAs.</title>
        <authorList>
            <person name="Totoki Y."/>
            <person name="Seki M."/>
            <person name="Ishida J."/>
            <person name="Nakajima M."/>
            <person name="Enju A."/>
            <person name="Morosawa T."/>
            <person name="Kamiya A."/>
            <person name="Narusaka M."/>
            <person name="Shin-i T."/>
            <person name="Nakagawa M."/>
            <person name="Sakamoto N."/>
            <person name="Oishi K."/>
            <person name="Kohara Y."/>
            <person name="Kobayashi M."/>
            <person name="Toyoda A."/>
            <person name="Sakaki Y."/>
            <person name="Sakurai T."/>
            <person name="Iida K."/>
            <person name="Akiyama K."/>
            <person name="Satou M."/>
            <person name="Toyoda T."/>
            <person name="Konagaya A."/>
            <person name="Carninci P."/>
            <person name="Kawai J."/>
            <person name="Hayashizaki Y."/>
            <person name="Shinozaki K."/>
        </authorList>
    </citation>
    <scope>NUCLEOTIDE SEQUENCE</scope>
</reference>
<dbReference type="EMBL" id="AK227888">
    <property type="protein sequence ID" value="BAE99860.1"/>
    <property type="molecule type" value="mRNA"/>
</dbReference>